<dbReference type="GO" id="GO:0043596">
    <property type="term" value="C:nuclear replication fork"/>
    <property type="evidence" value="ECO:0007669"/>
    <property type="project" value="TreeGrafter"/>
</dbReference>
<evidence type="ECO:0000256" key="9">
    <source>
        <dbReference type="SAM" id="MobiDB-lite"/>
    </source>
</evidence>
<proteinExistence type="inferred from homology"/>
<feature type="compositionally biased region" description="Acidic residues" evidence="9">
    <location>
        <begin position="52"/>
        <end position="62"/>
    </location>
</feature>
<feature type="region of interest" description="Disordered" evidence="9">
    <location>
        <begin position="79"/>
        <end position="211"/>
    </location>
</feature>
<organism evidence="12 13">
    <name type="scientific">Saitoella complicata (strain BCRC 22490 / CBS 7301 / JCM 7358 / NBRC 10748 / NRRL Y-17804)</name>
    <dbReference type="NCBI Taxonomy" id="698492"/>
    <lineage>
        <taxon>Eukaryota</taxon>
        <taxon>Fungi</taxon>
        <taxon>Dikarya</taxon>
        <taxon>Ascomycota</taxon>
        <taxon>Taphrinomycotina</taxon>
        <taxon>Taphrinomycotina incertae sedis</taxon>
        <taxon>Saitoella</taxon>
    </lineage>
</organism>
<name>A0A0E9NR63_SAICN</name>
<sequence length="656" mass="71321">MSQQDVPWPPASPHEAHIISSPPSQRKRAALEAPLSPSPLRKSAKIPHVASSDEDEDEDEETLELKLAEIKAQLALKKVQKEKARKRKAAEIDALQVPKSPTPSPQKPPIHAQSPSRSPARVLLNLDRGLTGRDISLRKPPTQPDFTSKTPPRPLKTFNDRLAEAKEEERRRREREVLLKESRSKGFAPIARPVTPPTQTSRPTPVQQPGHEKVPVQMIGAVEEGRRAREAILAASFEFPQAKSQHQLQEADIVLEKPTGGILEPYSKQYLTKQLIDKEDLSEHFRGRTLFTIPDLLKTVTGPAFEAPDVVGDWILLGIIASKSDVRTASKGEQRKYLVLTLTDLKYDIEIFLFGPAFEKFWKVTRGTLIALLNPAVMKPRVSTAVTFSLNLSEPEDQLLEIGRSRDLGVCSAMKKDGGRCKMWVDLQKGEWCGFHVDMNLKKIRSGRMELAVSNEPRRGGGGGRGGRGGGGGGGGGGSYGGDARGTGLLPSDGGRADWVNKGTGAKTYVMPAAYASSHFFDDDPASTAARKAKLKKDLEDRKKELETMKKLAKVSGGGVGAEYMSIQSGEGVVVSPSQGEGSSGSAFSAQHVRRLGFDPTKRREGMYRAGGPPNVEGLLQGGVASGEVRLSPAKVKGKEVQKAVEESDSDDLEFV</sequence>
<feature type="region of interest" description="Disordered" evidence="9">
    <location>
        <begin position="575"/>
        <end position="621"/>
    </location>
</feature>
<keyword evidence="6" id="KW-0862">Zinc</keyword>
<dbReference type="InterPro" id="IPR015408">
    <property type="entry name" value="Znf_Mcm10/DnaG"/>
</dbReference>
<keyword evidence="8" id="KW-0175">Coiled coil</keyword>
<dbReference type="Proteomes" id="UP000033140">
    <property type="component" value="Unassembled WGS sequence"/>
</dbReference>
<dbReference type="PANTHER" id="PTHR13454">
    <property type="entry name" value="PROTEIN MCM10 HOMOLOG"/>
    <property type="match status" value="1"/>
</dbReference>
<comment type="subcellular location">
    <subcellularLocation>
        <location evidence="1">Nucleus</location>
    </subcellularLocation>
</comment>
<keyword evidence="5" id="KW-0863">Zinc-finger</keyword>
<dbReference type="PANTHER" id="PTHR13454:SF11">
    <property type="entry name" value="PROTEIN MCM10 HOMOLOG"/>
    <property type="match status" value="1"/>
</dbReference>
<evidence type="ECO:0000256" key="1">
    <source>
        <dbReference type="ARBA" id="ARBA00004123"/>
    </source>
</evidence>
<dbReference type="STRING" id="698492.A0A0E9NR63"/>
<dbReference type="Pfam" id="PF22379">
    <property type="entry name" value="OB_MCM10"/>
    <property type="match status" value="1"/>
</dbReference>
<gene>
    <name evidence="12" type="ORF">G7K_6432-t1</name>
</gene>
<protein>
    <submittedName>
        <fullName evidence="12">Uncharacterized protein</fullName>
    </submittedName>
</protein>
<dbReference type="OrthoDB" id="273123at2759"/>
<feature type="compositionally biased region" description="Polar residues" evidence="9">
    <location>
        <begin position="576"/>
        <end position="589"/>
    </location>
</feature>
<evidence type="ECO:0000313" key="13">
    <source>
        <dbReference type="Proteomes" id="UP000033140"/>
    </source>
</evidence>
<feature type="compositionally biased region" description="Polar residues" evidence="9">
    <location>
        <begin position="197"/>
        <end position="207"/>
    </location>
</feature>
<feature type="region of interest" description="Disordered" evidence="9">
    <location>
        <begin position="451"/>
        <end position="495"/>
    </location>
</feature>
<feature type="compositionally biased region" description="Basic and acidic residues" evidence="9">
    <location>
        <begin position="596"/>
        <end position="607"/>
    </location>
</feature>
<dbReference type="InterPro" id="IPR055065">
    <property type="entry name" value="OB_MCM10"/>
</dbReference>
<keyword evidence="7" id="KW-0539">Nucleus</keyword>
<evidence type="ECO:0000256" key="5">
    <source>
        <dbReference type="ARBA" id="ARBA00022771"/>
    </source>
</evidence>
<dbReference type="RefSeq" id="XP_019023757.1">
    <property type="nucleotide sequence ID" value="XM_019166101.1"/>
</dbReference>
<dbReference type="GO" id="GO:0006270">
    <property type="term" value="P:DNA replication initiation"/>
    <property type="evidence" value="ECO:0007669"/>
    <property type="project" value="InterPro"/>
</dbReference>
<evidence type="ECO:0000256" key="2">
    <source>
        <dbReference type="ARBA" id="ARBA00009679"/>
    </source>
</evidence>
<evidence type="ECO:0000313" key="12">
    <source>
        <dbReference type="EMBL" id="GAO52354.1"/>
    </source>
</evidence>
<keyword evidence="4" id="KW-0479">Metal-binding</keyword>
<dbReference type="GO" id="GO:0008270">
    <property type="term" value="F:zinc ion binding"/>
    <property type="evidence" value="ECO:0007669"/>
    <property type="project" value="UniProtKB-KW"/>
</dbReference>
<reference evidence="12 13" key="1">
    <citation type="journal article" date="2011" name="J. Gen. Appl. Microbiol.">
        <title>Draft genome sequencing of the enigmatic yeast Saitoella complicata.</title>
        <authorList>
            <person name="Nishida H."/>
            <person name="Hamamoto M."/>
            <person name="Sugiyama J."/>
        </authorList>
    </citation>
    <scope>NUCLEOTIDE SEQUENCE [LARGE SCALE GENOMIC DNA]</scope>
    <source>
        <strain evidence="12 13">NRRL Y-17804</strain>
    </source>
</reference>
<evidence type="ECO:0000256" key="6">
    <source>
        <dbReference type="ARBA" id="ARBA00022833"/>
    </source>
</evidence>
<feature type="compositionally biased region" description="Acidic residues" evidence="9">
    <location>
        <begin position="647"/>
        <end position="656"/>
    </location>
</feature>
<feature type="compositionally biased region" description="Basic residues" evidence="9">
    <location>
        <begin position="79"/>
        <end position="88"/>
    </location>
</feature>
<dbReference type="OMA" id="IGFCKAV"/>
<evidence type="ECO:0000256" key="4">
    <source>
        <dbReference type="ARBA" id="ARBA00022723"/>
    </source>
</evidence>
<comment type="caution">
    <text evidence="12">The sequence shown here is derived from an EMBL/GenBank/DDBJ whole genome shotgun (WGS) entry which is preliminary data.</text>
</comment>
<dbReference type="EMBL" id="BACD03000066">
    <property type="protein sequence ID" value="GAO52354.1"/>
    <property type="molecule type" value="Genomic_DNA"/>
</dbReference>
<feature type="region of interest" description="Disordered" evidence="9">
    <location>
        <begin position="1"/>
        <end position="62"/>
    </location>
</feature>
<feature type="compositionally biased region" description="Gly residues" evidence="9">
    <location>
        <begin position="460"/>
        <end position="485"/>
    </location>
</feature>
<feature type="compositionally biased region" description="Basic and acidic residues" evidence="9">
    <location>
        <begin position="637"/>
        <end position="646"/>
    </location>
</feature>
<dbReference type="GO" id="GO:0003688">
    <property type="term" value="F:DNA replication origin binding"/>
    <property type="evidence" value="ECO:0007669"/>
    <property type="project" value="TreeGrafter"/>
</dbReference>
<reference evidence="12 13" key="3">
    <citation type="journal article" date="2015" name="Genome Announc.">
        <title>Draft Genome Sequence of the Archiascomycetous Yeast Saitoella complicata.</title>
        <authorList>
            <person name="Yamauchi K."/>
            <person name="Kondo S."/>
            <person name="Hamamoto M."/>
            <person name="Takahashi Y."/>
            <person name="Ogura Y."/>
            <person name="Hayashi T."/>
            <person name="Nishida H."/>
        </authorList>
    </citation>
    <scope>NUCLEOTIDE SEQUENCE [LARGE SCALE GENOMIC DNA]</scope>
    <source>
        <strain evidence="12 13">NRRL Y-17804</strain>
    </source>
</reference>
<feature type="coiled-coil region" evidence="8">
    <location>
        <begin position="529"/>
        <end position="556"/>
    </location>
</feature>
<accession>A0A0E9NR63</accession>
<evidence type="ECO:0000256" key="8">
    <source>
        <dbReference type="SAM" id="Coils"/>
    </source>
</evidence>
<dbReference type="AlphaFoldDB" id="A0A0E9NR63"/>
<comment type="similarity">
    <text evidence="2">Belongs to the MCM10 family.</text>
</comment>
<dbReference type="InterPro" id="IPR012340">
    <property type="entry name" value="NA-bd_OB-fold"/>
</dbReference>
<keyword evidence="3" id="KW-0235">DNA replication</keyword>
<feature type="domain" description="Zinc finger Mcm10/DnaG-type" evidence="10">
    <location>
        <begin position="403"/>
        <end position="448"/>
    </location>
</feature>
<evidence type="ECO:0000256" key="7">
    <source>
        <dbReference type="ARBA" id="ARBA00023242"/>
    </source>
</evidence>
<evidence type="ECO:0000256" key="3">
    <source>
        <dbReference type="ARBA" id="ARBA00022705"/>
    </source>
</evidence>
<reference evidence="12 13" key="2">
    <citation type="journal article" date="2014" name="J. Gen. Appl. Microbiol.">
        <title>The early diverging ascomycetous budding yeast Saitoella complicata has three histone deacetylases belonging to the Clr6, Hos2, and Rpd3 lineages.</title>
        <authorList>
            <person name="Nishida H."/>
            <person name="Matsumoto T."/>
            <person name="Kondo S."/>
            <person name="Hamamoto M."/>
            <person name="Yoshikawa H."/>
        </authorList>
    </citation>
    <scope>NUCLEOTIDE SEQUENCE [LARGE SCALE GENOMIC DNA]</scope>
    <source>
        <strain evidence="12 13">NRRL Y-17804</strain>
    </source>
</reference>
<dbReference type="Pfam" id="PF09329">
    <property type="entry name" value="zf-primase"/>
    <property type="match status" value="1"/>
</dbReference>
<dbReference type="InterPro" id="IPR040184">
    <property type="entry name" value="Mcm10"/>
</dbReference>
<keyword evidence="13" id="KW-1185">Reference proteome</keyword>
<evidence type="ECO:0000259" key="11">
    <source>
        <dbReference type="Pfam" id="PF22379"/>
    </source>
</evidence>
<dbReference type="GO" id="GO:0003697">
    <property type="term" value="F:single-stranded DNA binding"/>
    <property type="evidence" value="ECO:0007669"/>
    <property type="project" value="InterPro"/>
</dbReference>
<feature type="domain" description="MCM10 OB-fold" evidence="11">
    <location>
        <begin position="267"/>
        <end position="391"/>
    </location>
</feature>
<feature type="region of interest" description="Disordered" evidence="9">
    <location>
        <begin position="635"/>
        <end position="656"/>
    </location>
</feature>
<feature type="compositionally biased region" description="Basic and acidic residues" evidence="9">
    <location>
        <begin position="158"/>
        <end position="184"/>
    </location>
</feature>
<evidence type="ECO:0000259" key="10">
    <source>
        <dbReference type="Pfam" id="PF09329"/>
    </source>
</evidence>
<dbReference type="Gene3D" id="2.40.50.140">
    <property type="entry name" value="Nucleic acid-binding proteins"/>
    <property type="match status" value="1"/>
</dbReference>